<evidence type="ECO:0000313" key="2">
    <source>
        <dbReference type="Proteomes" id="UP000824120"/>
    </source>
</evidence>
<accession>A0A9J5ZSH5</accession>
<organism evidence="1 2">
    <name type="scientific">Solanum commersonii</name>
    <name type="common">Commerson's wild potato</name>
    <name type="synonym">Commerson's nightshade</name>
    <dbReference type="NCBI Taxonomy" id="4109"/>
    <lineage>
        <taxon>Eukaryota</taxon>
        <taxon>Viridiplantae</taxon>
        <taxon>Streptophyta</taxon>
        <taxon>Embryophyta</taxon>
        <taxon>Tracheophyta</taxon>
        <taxon>Spermatophyta</taxon>
        <taxon>Magnoliopsida</taxon>
        <taxon>eudicotyledons</taxon>
        <taxon>Gunneridae</taxon>
        <taxon>Pentapetalae</taxon>
        <taxon>asterids</taxon>
        <taxon>lamiids</taxon>
        <taxon>Solanales</taxon>
        <taxon>Solanaceae</taxon>
        <taxon>Solanoideae</taxon>
        <taxon>Solaneae</taxon>
        <taxon>Solanum</taxon>
    </lineage>
</organism>
<protein>
    <submittedName>
        <fullName evidence="1">Uncharacterized protein</fullName>
    </submittedName>
</protein>
<sequence length="81" mass="9210">MSRMKILQDLLPISWNCKPSNLQSSRTIFKWIFIVFKNLCCEGPLGVLLPLASLRFESLGDMVLLRGIVRRRVDCSLSSPT</sequence>
<reference evidence="1 2" key="1">
    <citation type="submission" date="2020-09" db="EMBL/GenBank/DDBJ databases">
        <title>De no assembly of potato wild relative species, Solanum commersonii.</title>
        <authorList>
            <person name="Cho K."/>
        </authorList>
    </citation>
    <scope>NUCLEOTIDE SEQUENCE [LARGE SCALE GENOMIC DNA]</scope>
    <source>
        <strain evidence="1">LZ3.2</strain>
        <tissue evidence="1">Leaf</tissue>
    </source>
</reference>
<evidence type="ECO:0000313" key="1">
    <source>
        <dbReference type="EMBL" id="KAG5614959.1"/>
    </source>
</evidence>
<comment type="caution">
    <text evidence="1">The sequence shown here is derived from an EMBL/GenBank/DDBJ whole genome shotgun (WGS) entry which is preliminary data.</text>
</comment>
<proteinExistence type="predicted"/>
<gene>
    <name evidence="1" type="ORF">H5410_014783</name>
</gene>
<name>A0A9J5ZSH5_SOLCO</name>
<dbReference type="Proteomes" id="UP000824120">
    <property type="component" value="Chromosome 3"/>
</dbReference>
<dbReference type="AlphaFoldDB" id="A0A9J5ZSH5"/>
<keyword evidence="2" id="KW-1185">Reference proteome</keyword>
<dbReference type="EMBL" id="JACXVP010000003">
    <property type="protein sequence ID" value="KAG5614959.1"/>
    <property type="molecule type" value="Genomic_DNA"/>
</dbReference>